<dbReference type="GO" id="GO:0009103">
    <property type="term" value="P:lipopolysaccharide biosynthetic process"/>
    <property type="evidence" value="ECO:0007669"/>
    <property type="project" value="TreeGrafter"/>
</dbReference>
<evidence type="ECO:0000313" key="6">
    <source>
        <dbReference type="Proteomes" id="UP000316331"/>
    </source>
</evidence>
<comment type="caution">
    <text evidence="5">The sequence shown here is derived from an EMBL/GenBank/DDBJ whole genome shotgun (WGS) entry which is preliminary data.</text>
</comment>
<evidence type="ECO:0000259" key="3">
    <source>
        <dbReference type="Pfam" id="PF01757"/>
    </source>
</evidence>
<dbReference type="InterPro" id="IPR043968">
    <property type="entry name" value="SGNH"/>
</dbReference>
<dbReference type="Proteomes" id="UP000316331">
    <property type="component" value="Unassembled WGS sequence"/>
</dbReference>
<dbReference type="EMBL" id="VFPG01000001">
    <property type="protein sequence ID" value="TQM30513.1"/>
    <property type="molecule type" value="Genomic_DNA"/>
</dbReference>
<feature type="transmembrane region" description="Helical" evidence="2">
    <location>
        <begin position="443"/>
        <end position="462"/>
    </location>
</feature>
<feature type="domain" description="SGNH" evidence="4">
    <location>
        <begin position="524"/>
        <end position="740"/>
    </location>
</feature>
<evidence type="ECO:0000313" key="5">
    <source>
        <dbReference type="EMBL" id="TQM30513.1"/>
    </source>
</evidence>
<accession>A0A543F9L3</accession>
<keyword evidence="2" id="KW-0472">Membrane</keyword>
<feature type="transmembrane region" description="Helical" evidence="2">
    <location>
        <begin position="336"/>
        <end position="355"/>
    </location>
</feature>
<dbReference type="InterPro" id="IPR002656">
    <property type="entry name" value="Acyl_transf_3_dom"/>
</dbReference>
<keyword evidence="2" id="KW-0812">Transmembrane</keyword>
<feature type="domain" description="Acyltransferase 3" evidence="3">
    <location>
        <begin position="84"/>
        <end position="418"/>
    </location>
</feature>
<feature type="transmembrane region" description="Helical" evidence="2">
    <location>
        <begin position="280"/>
        <end position="297"/>
    </location>
</feature>
<dbReference type="PANTHER" id="PTHR23028:SF53">
    <property type="entry name" value="ACYL_TRANSF_3 DOMAIN-CONTAINING PROTEIN"/>
    <property type="match status" value="1"/>
</dbReference>
<dbReference type="Pfam" id="PF01757">
    <property type="entry name" value="Acyl_transf_3"/>
    <property type="match status" value="1"/>
</dbReference>
<dbReference type="InterPro" id="IPR050879">
    <property type="entry name" value="Acyltransferase_3"/>
</dbReference>
<feature type="transmembrane region" description="Helical" evidence="2">
    <location>
        <begin position="248"/>
        <end position="268"/>
    </location>
</feature>
<feature type="transmembrane region" description="Helical" evidence="2">
    <location>
        <begin position="110"/>
        <end position="128"/>
    </location>
</feature>
<dbReference type="Pfam" id="PF19040">
    <property type="entry name" value="SGNH"/>
    <property type="match status" value="1"/>
</dbReference>
<sequence>MFTVCLPDGHQRPRRAGPAPVDASMRPPEGASAAVGSGEVEDRRGSSANTTSGAVGRRSAPGRTIEPDEAGRRIRAERKHAYRHDLDGLRGVAIALVVVFHIWLGRVSGGVDVFLVLSGFFFTGSLLRRAESTGTVELAATARRLGRRLLPGLVLVLAVVAIGTVLIRPYTQWTESAAQTLASLLYYQNWYLALSWSDYLAADPSVSPLQHLWSMSVQGQFYLVALAGIALLVAVVRRFGRASALRPTAAVVFGGLAVASFLYAARGAELHQGWNYYDSLARGWELLAGALIAVLAPKPAVPRALRVLLAVAGALVVLGCGWLTNGANEFPGPAALIPVGAAVALILSGAGLPTVAQPLPNRLLAAAPMVRLGELAYALYLWHWPILIFVLAERGTPTAGIEGGLAVLAASFTLAYLTHRFVEEPLRTGAVTRFADYRRRAGRAVALVGATLLAVAVGAQVVTRMLPPQPVAHLDPTRYPGAEALAAGAAVPRAKMRPTVFEAPADAAYPSRDKCIADWDTREVITCTYGDADAERTIAVVGSSHAEHWVPALDVLAREHGFRITVYLKMGCPLTVAAEPMYKGEPIPDCRDWSAEVIDRLGVDRPQWVFTTGTRPRDRTGDETPTDYLEVWSRLAEHGLNVLAVRDTPWLRRDGIRYRAIDCLAQSGDGVSCGMRRTDALDEVNPAAEPAASFPNVFPLDLTDALCTPEVCPVIEGNILVYHDEHHLTASYSRSLAPELGRRLAPILGWW</sequence>
<gene>
    <name evidence="5" type="ORF">FB390_2141</name>
</gene>
<dbReference type="GO" id="GO:0016747">
    <property type="term" value="F:acyltransferase activity, transferring groups other than amino-acyl groups"/>
    <property type="evidence" value="ECO:0007669"/>
    <property type="project" value="InterPro"/>
</dbReference>
<evidence type="ECO:0000256" key="1">
    <source>
        <dbReference type="SAM" id="MobiDB-lite"/>
    </source>
</evidence>
<dbReference type="AlphaFoldDB" id="A0A543F9L3"/>
<feature type="transmembrane region" description="Helical" evidence="2">
    <location>
        <begin position="149"/>
        <end position="167"/>
    </location>
</feature>
<evidence type="ECO:0000256" key="2">
    <source>
        <dbReference type="SAM" id="Phobius"/>
    </source>
</evidence>
<dbReference type="PANTHER" id="PTHR23028">
    <property type="entry name" value="ACETYLTRANSFERASE"/>
    <property type="match status" value="1"/>
</dbReference>
<dbReference type="GO" id="GO:0016020">
    <property type="term" value="C:membrane"/>
    <property type="evidence" value="ECO:0007669"/>
    <property type="project" value="TreeGrafter"/>
</dbReference>
<feature type="transmembrane region" description="Helical" evidence="2">
    <location>
        <begin position="88"/>
        <end position="104"/>
    </location>
</feature>
<feature type="region of interest" description="Disordered" evidence="1">
    <location>
        <begin position="1"/>
        <end position="72"/>
    </location>
</feature>
<reference evidence="5 6" key="1">
    <citation type="submission" date="2019-06" db="EMBL/GenBank/DDBJ databases">
        <title>Sequencing the genomes of 1000 actinobacteria strains.</title>
        <authorList>
            <person name="Klenk H.-P."/>
        </authorList>
    </citation>
    <scope>NUCLEOTIDE SEQUENCE [LARGE SCALE GENOMIC DNA]</scope>
    <source>
        <strain evidence="5 6">DSM 103495</strain>
    </source>
</reference>
<name>A0A543F9L3_9NOCA</name>
<feature type="transmembrane region" description="Helical" evidence="2">
    <location>
        <begin position="304"/>
        <end position="324"/>
    </location>
</feature>
<keyword evidence="6" id="KW-1185">Reference proteome</keyword>
<feature type="transmembrane region" description="Helical" evidence="2">
    <location>
        <begin position="375"/>
        <end position="392"/>
    </location>
</feature>
<keyword evidence="2" id="KW-1133">Transmembrane helix</keyword>
<feature type="transmembrane region" description="Helical" evidence="2">
    <location>
        <begin position="219"/>
        <end position="236"/>
    </location>
</feature>
<protein>
    <submittedName>
        <fullName evidence="5">Peptidoglycan/LPS O-acetylase OafA/YrhL</fullName>
    </submittedName>
</protein>
<feature type="transmembrane region" description="Helical" evidence="2">
    <location>
        <begin position="404"/>
        <end position="422"/>
    </location>
</feature>
<evidence type="ECO:0000259" key="4">
    <source>
        <dbReference type="Pfam" id="PF19040"/>
    </source>
</evidence>
<proteinExistence type="predicted"/>
<organism evidence="5 6">
    <name type="scientific">Nocardia bhagyanarayanae</name>
    <dbReference type="NCBI Taxonomy" id="1215925"/>
    <lineage>
        <taxon>Bacteria</taxon>
        <taxon>Bacillati</taxon>
        <taxon>Actinomycetota</taxon>
        <taxon>Actinomycetes</taxon>
        <taxon>Mycobacteriales</taxon>
        <taxon>Nocardiaceae</taxon>
        <taxon>Nocardia</taxon>
    </lineage>
</organism>